<name>A0A2H0XF24_UNCKA</name>
<evidence type="ECO:0000313" key="2">
    <source>
        <dbReference type="Proteomes" id="UP000231252"/>
    </source>
</evidence>
<dbReference type="InterPro" id="IPR014942">
    <property type="entry name" value="AbiEii"/>
</dbReference>
<organism evidence="1 2">
    <name type="scientific">candidate division WWE3 bacterium CG08_land_8_20_14_0_20_41_10</name>
    <dbReference type="NCBI Taxonomy" id="1975085"/>
    <lineage>
        <taxon>Bacteria</taxon>
        <taxon>Katanobacteria</taxon>
    </lineage>
</organism>
<comment type="caution">
    <text evidence="1">The sequence shown here is derived from an EMBL/GenBank/DDBJ whole genome shotgun (WGS) entry which is preliminary data.</text>
</comment>
<evidence type="ECO:0008006" key="3">
    <source>
        <dbReference type="Google" id="ProtNLM"/>
    </source>
</evidence>
<protein>
    <recommendedName>
        <fullName evidence="3">Nucleotidyl transferase AbiEii/AbiGii toxin family protein</fullName>
    </recommendedName>
</protein>
<dbReference type="Gene3D" id="3.10.450.620">
    <property type="entry name" value="JHP933, nucleotidyltransferase-like core domain"/>
    <property type="match status" value="1"/>
</dbReference>
<gene>
    <name evidence="1" type="ORF">COT50_00240</name>
</gene>
<accession>A0A2H0XF24</accession>
<dbReference type="Proteomes" id="UP000231252">
    <property type="component" value="Unassembled WGS sequence"/>
</dbReference>
<proteinExistence type="predicted"/>
<dbReference type="Pfam" id="PF08843">
    <property type="entry name" value="AbiEii"/>
    <property type="match status" value="1"/>
</dbReference>
<evidence type="ECO:0000313" key="1">
    <source>
        <dbReference type="EMBL" id="PIS22749.1"/>
    </source>
</evidence>
<reference evidence="2" key="1">
    <citation type="submission" date="2017-09" db="EMBL/GenBank/DDBJ databases">
        <title>Depth-based differentiation of microbial function through sediment-hosted aquifers and enrichment of novel symbionts in the deep terrestrial subsurface.</title>
        <authorList>
            <person name="Probst A.J."/>
            <person name="Ladd B."/>
            <person name="Jarett J.K."/>
            <person name="Geller-Mcgrath D.E."/>
            <person name="Sieber C.M.K."/>
            <person name="Emerson J.B."/>
            <person name="Anantharaman K."/>
            <person name="Thomas B.C."/>
            <person name="Malmstrom R."/>
            <person name="Stieglmeier M."/>
            <person name="Klingl A."/>
            <person name="Woyke T."/>
            <person name="Ryan C.M."/>
            <person name="Banfield J.F."/>
        </authorList>
    </citation>
    <scope>NUCLEOTIDE SEQUENCE [LARGE SCALE GENOMIC DNA]</scope>
</reference>
<sequence>MDTTIYYKDKLYPLQDKVLKIINALGTPFYLTGGTALSRCYFNHRYSDDLDFFVNKDANYQVCVAKIIDGLTNLGIAELRKFDTFSSFKVADLLKVDLVNDIPSHIGGFNTFDIYSKVDNLQNILSNKISALVSRDEPKDVVDIWTIARSQKVDWKQIFVDVSSKAVGIFPPKIAERLETFPLELLDKVIWIEEKSPDKELFKVDLQKIIDIMLQP</sequence>
<dbReference type="AlphaFoldDB" id="A0A2H0XF24"/>
<dbReference type="EMBL" id="PEYU01000003">
    <property type="protein sequence ID" value="PIS22749.1"/>
    <property type="molecule type" value="Genomic_DNA"/>
</dbReference>